<accession>A0A9W9CWA9</accession>
<dbReference type="PANTHER" id="PTHR43364">
    <property type="entry name" value="NADH-SPECIFIC METHYLGLYOXAL REDUCTASE-RELATED"/>
    <property type="match status" value="1"/>
</dbReference>
<dbReference type="Gene3D" id="3.20.20.100">
    <property type="entry name" value="NADP-dependent oxidoreductase domain"/>
    <property type="match status" value="2"/>
</dbReference>
<comment type="caution">
    <text evidence="3">The sequence shown here is derived from an EMBL/GenBank/DDBJ whole genome shotgun (WGS) entry which is preliminary data.</text>
</comment>
<evidence type="ECO:0000313" key="3">
    <source>
        <dbReference type="EMBL" id="KAJ4389602.1"/>
    </source>
</evidence>
<dbReference type="EMBL" id="JAPEVB010000004">
    <property type="protein sequence ID" value="KAJ4389602.1"/>
    <property type="molecule type" value="Genomic_DNA"/>
</dbReference>
<dbReference type="SUPFAM" id="SSF51430">
    <property type="entry name" value="NAD(P)-linked oxidoreductase"/>
    <property type="match status" value="1"/>
</dbReference>
<evidence type="ECO:0000313" key="4">
    <source>
        <dbReference type="Proteomes" id="UP001140453"/>
    </source>
</evidence>
<dbReference type="InterPro" id="IPR036812">
    <property type="entry name" value="NAD(P)_OxRdtase_dom_sf"/>
</dbReference>
<gene>
    <name evidence="3" type="ORF">N0V93_007073</name>
</gene>
<dbReference type="OrthoDB" id="48988at2759"/>
<dbReference type="InterPro" id="IPR050523">
    <property type="entry name" value="AKR_Detox_Biosynth"/>
</dbReference>
<protein>
    <recommendedName>
        <fullName evidence="2">NADP-dependent oxidoreductase domain-containing protein</fullName>
    </recommendedName>
</protein>
<keyword evidence="1" id="KW-0560">Oxidoreductase</keyword>
<dbReference type="Proteomes" id="UP001140453">
    <property type="component" value="Unassembled WGS sequence"/>
</dbReference>
<organism evidence="3 4">
    <name type="scientific">Gnomoniopsis smithogilvyi</name>
    <dbReference type="NCBI Taxonomy" id="1191159"/>
    <lineage>
        <taxon>Eukaryota</taxon>
        <taxon>Fungi</taxon>
        <taxon>Dikarya</taxon>
        <taxon>Ascomycota</taxon>
        <taxon>Pezizomycotina</taxon>
        <taxon>Sordariomycetes</taxon>
        <taxon>Sordariomycetidae</taxon>
        <taxon>Diaporthales</taxon>
        <taxon>Gnomoniaceae</taxon>
        <taxon>Gnomoniopsis</taxon>
    </lineage>
</organism>
<dbReference type="InterPro" id="IPR023210">
    <property type="entry name" value="NADP_OxRdtase_dom"/>
</dbReference>
<feature type="domain" description="NADP-dependent oxidoreductase" evidence="2">
    <location>
        <begin position="6"/>
        <end position="93"/>
    </location>
</feature>
<dbReference type="AlphaFoldDB" id="A0A9W9CWA9"/>
<sequence>MPSHPRILFGGASIGDDHVTQEEVLHLLQGLKELGIKEIDTARRYPAFNFGASEQLLGQAGAATLGFAIDTKVLVTSADGNGSLTPEKINESADFETPLEDQAAALDALHKAGVYNELGVSNWSEDMLIRFIAICKHHGYIQPSVYQGLYNVLCRDRETLIPVLRANGIVYNAYSPLGGGFLSGKLTSGNYDGTRFAKDNIIGKFSKLHFDKKMWHEAMNSLDETLKIANISNIEAALRWLSFHSQLGPNDGIILGASKLEYIEQNIAAIQKGPLPEDIASSMAKICVVV</sequence>
<evidence type="ECO:0000256" key="1">
    <source>
        <dbReference type="ARBA" id="ARBA00023002"/>
    </source>
</evidence>
<reference evidence="3" key="1">
    <citation type="submission" date="2022-10" db="EMBL/GenBank/DDBJ databases">
        <title>Tapping the CABI collections for fungal endophytes: first genome assemblies for Collariella, Neodidymelliopsis, Ascochyta clinopodiicola, Didymella pomorum, Didymosphaeria variabile, Neocosmospora piperis and Neocucurbitaria cava.</title>
        <authorList>
            <person name="Hill R."/>
        </authorList>
    </citation>
    <scope>NUCLEOTIDE SEQUENCE</scope>
    <source>
        <strain evidence="3">IMI 355082</strain>
    </source>
</reference>
<dbReference type="Pfam" id="PF00248">
    <property type="entry name" value="Aldo_ket_red"/>
    <property type="match status" value="2"/>
</dbReference>
<proteinExistence type="predicted"/>
<feature type="domain" description="NADP-dependent oxidoreductase" evidence="2">
    <location>
        <begin position="94"/>
        <end position="284"/>
    </location>
</feature>
<dbReference type="GO" id="GO:0016491">
    <property type="term" value="F:oxidoreductase activity"/>
    <property type="evidence" value="ECO:0007669"/>
    <property type="project" value="UniProtKB-KW"/>
</dbReference>
<keyword evidence="4" id="KW-1185">Reference proteome</keyword>
<evidence type="ECO:0000259" key="2">
    <source>
        <dbReference type="Pfam" id="PF00248"/>
    </source>
</evidence>
<dbReference type="PANTHER" id="PTHR43364:SF4">
    <property type="entry name" value="NAD(P)-LINKED OXIDOREDUCTASE SUPERFAMILY PROTEIN"/>
    <property type="match status" value="1"/>
</dbReference>
<name>A0A9W9CWA9_9PEZI</name>